<gene>
    <name evidence="1" type="ORF">SAMN05216195_1277</name>
</gene>
<dbReference type="AlphaFoldDB" id="A0A1H9XYK8"/>
<dbReference type="Proteomes" id="UP000199028">
    <property type="component" value="Unassembled WGS sequence"/>
</dbReference>
<dbReference type="OrthoDB" id="4278026at2"/>
<sequence length="99" mass="11020">MTAVGYIYNAAFLCADDARELGIRQAHEHGYAMSWGDCGDAEETLSAWASMIGLDRDDETTFTSHEFPKRVTQAQAERAHGERADTWCSTCGWNLAQPF</sequence>
<name>A0A1H9XYK8_9PSEU</name>
<proteinExistence type="predicted"/>
<protein>
    <submittedName>
        <fullName evidence="1">Uncharacterized protein</fullName>
    </submittedName>
</protein>
<accession>A0A1H9XYK8</accession>
<evidence type="ECO:0000313" key="2">
    <source>
        <dbReference type="Proteomes" id="UP000199028"/>
    </source>
</evidence>
<keyword evidence="2" id="KW-1185">Reference proteome</keyword>
<reference evidence="2" key="1">
    <citation type="submission" date="2016-10" db="EMBL/GenBank/DDBJ databases">
        <authorList>
            <person name="Varghese N."/>
            <person name="Submissions S."/>
        </authorList>
    </citation>
    <scope>NUCLEOTIDE SEQUENCE [LARGE SCALE GENOMIC DNA]</scope>
    <source>
        <strain evidence="2">CGMCC 4.578</strain>
    </source>
</reference>
<dbReference type="EMBL" id="FOFT01000027">
    <property type="protein sequence ID" value="SES51191.1"/>
    <property type="molecule type" value="Genomic_DNA"/>
</dbReference>
<dbReference type="RefSeq" id="WP_143087024.1">
    <property type="nucleotide sequence ID" value="NZ_FOFT01000027.1"/>
</dbReference>
<evidence type="ECO:0000313" key="1">
    <source>
        <dbReference type="EMBL" id="SES51191.1"/>
    </source>
</evidence>
<organism evidence="1 2">
    <name type="scientific">Lentzea flaviverrucosa</name>
    <dbReference type="NCBI Taxonomy" id="200379"/>
    <lineage>
        <taxon>Bacteria</taxon>
        <taxon>Bacillati</taxon>
        <taxon>Actinomycetota</taxon>
        <taxon>Actinomycetes</taxon>
        <taxon>Pseudonocardiales</taxon>
        <taxon>Pseudonocardiaceae</taxon>
        <taxon>Lentzea</taxon>
    </lineage>
</organism>